<dbReference type="GO" id="GO:0005524">
    <property type="term" value="F:ATP binding"/>
    <property type="evidence" value="ECO:0007669"/>
    <property type="project" value="UniProtKB-KW"/>
</dbReference>
<evidence type="ECO:0000256" key="3">
    <source>
        <dbReference type="ARBA" id="ARBA00012438"/>
    </source>
</evidence>
<feature type="transmembrane region" description="Helical" evidence="10">
    <location>
        <begin position="27"/>
        <end position="49"/>
    </location>
</feature>
<keyword evidence="4" id="KW-1003">Cell membrane</keyword>
<dbReference type="CDD" id="cd00075">
    <property type="entry name" value="HATPase"/>
    <property type="match status" value="1"/>
</dbReference>
<dbReference type="CDD" id="cd00082">
    <property type="entry name" value="HisKA"/>
    <property type="match status" value="1"/>
</dbReference>
<dbReference type="InterPro" id="IPR050980">
    <property type="entry name" value="2C_sensor_his_kinase"/>
</dbReference>
<keyword evidence="13" id="KW-1185">Reference proteome</keyword>
<organism evidence="12 13">
    <name type="scientific">Inhella crocodyli</name>
    <dbReference type="NCBI Taxonomy" id="2499851"/>
    <lineage>
        <taxon>Bacteria</taxon>
        <taxon>Pseudomonadati</taxon>
        <taxon>Pseudomonadota</taxon>
        <taxon>Betaproteobacteria</taxon>
        <taxon>Burkholderiales</taxon>
        <taxon>Sphaerotilaceae</taxon>
        <taxon>Inhella</taxon>
    </lineage>
</organism>
<dbReference type="Gene3D" id="1.10.287.130">
    <property type="match status" value="1"/>
</dbReference>
<dbReference type="Proteomes" id="UP000288587">
    <property type="component" value="Unassembled WGS sequence"/>
</dbReference>
<comment type="subcellular location">
    <subcellularLocation>
        <location evidence="2">Cell membrane</location>
        <topology evidence="2">Multi-pass membrane protein</topology>
    </subcellularLocation>
</comment>
<evidence type="ECO:0000256" key="1">
    <source>
        <dbReference type="ARBA" id="ARBA00000085"/>
    </source>
</evidence>
<dbReference type="OrthoDB" id="9804645at2"/>
<evidence type="ECO:0000256" key="5">
    <source>
        <dbReference type="ARBA" id="ARBA00022679"/>
    </source>
</evidence>
<feature type="domain" description="Histidine kinase" evidence="11">
    <location>
        <begin position="286"/>
        <end position="489"/>
    </location>
</feature>
<dbReference type="GO" id="GO:0000155">
    <property type="term" value="F:phosphorelay sensor kinase activity"/>
    <property type="evidence" value="ECO:0007669"/>
    <property type="project" value="InterPro"/>
</dbReference>
<evidence type="ECO:0000259" key="11">
    <source>
        <dbReference type="PROSITE" id="PS50109"/>
    </source>
</evidence>
<dbReference type="InterPro" id="IPR036097">
    <property type="entry name" value="HisK_dim/P_sf"/>
</dbReference>
<proteinExistence type="predicted"/>
<evidence type="ECO:0000313" key="12">
    <source>
        <dbReference type="EMBL" id="RVT82952.1"/>
    </source>
</evidence>
<evidence type="ECO:0000256" key="7">
    <source>
        <dbReference type="ARBA" id="ARBA00022777"/>
    </source>
</evidence>
<keyword evidence="8" id="KW-0067">ATP-binding</keyword>
<evidence type="ECO:0000256" key="10">
    <source>
        <dbReference type="SAM" id="Phobius"/>
    </source>
</evidence>
<dbReference type="AlphaFoldDB" id="A0A3S3T447"/>
<dbReference type="GO" id="GO:0005886">
    <property type="term" value="C:plasma membrane"/>
    <property type="evidence" value="ECO:0007669"/>
    <property type="project" value="UniProtKB-SubCell"/>
</dbReference>
<dbReference type="RefSeq" id="WP_127683933.1">
    <property type="nucleotide sequence ID" value="NZ_SACM01000005.1"/>
</dbReference>
<keyword evidence="10" id="KW-0812">Transmembrane</keyword>
<keyword evidence="6" id="KW-0547">Nucleotide-binding</keyword>
<dbReference type="InterPro" id="IPR005467">
    <property type="entry name" value="His_kinase_dom"/>
</dbReference>
<dbReference type="SUPFAM" id="SSF47384">
    <property type="entry name" value="Homodimeric domain of signal transducing histidine kinase"/>
    <property type="match status" value="1"/>
</dbReference>
<keyword evidence="5" id="KW-0808">Transferase</keyword>
<evidence type="ECO:0000256" key="9">
    <source>
        <dbReference type="SAM" id="MobiDB-lite"/>
    </source>
</evidence>
<dbReference type="EC" id="2.7.13.3" evidence="3"/>
<dbReference type="InterPro" id="IPR003594">
    <property type="entry name" value="HATPase_dom"/>
</dbReference>
<keyword evidence="7 12" id="KW-0418">Kinase</keyword>
<dbReference type="EMBL" id="SACM01000005">
    <property type="protein sequence ID" value="RVT82952.1"/>
    <property type="molecule type" value="Genomic_DNA"/>
</dbReference>
<evidence type="ECO:0000256" key="6">
    <source>
        <dbReference type="ARBA" id="ARBA00022741"/>
    </source>
</evidence>
<comment type="catalytic activity">
    <reaction evidence="1">
        <text>ATP + protein L-histidine = ADP + protein N-phospho-L-histidine.</text>
        <dbReference type="EC" id="2.7.13.3"/>
    </reaction>
</comment>
<evidence type="ECO:0000256" key="8">
    <source>
        <dbReference type="ARBA" id="ARBA00022840"/>
    </source>
</evidence>
<comment type="caution">
    <text evidence="12">The sequence shown here is derived from an EMBL/GenBank/DDBJ whole genome shotgun (WGS) entry which is preliminary data.</text>
</comment>
<dbReference type="InterPro" id="IPR003661">
    <property type="entry name" value="HisK_dim/P_dom"/>
</dbReference>
<evidence type="ECO:0000256" key="4">
    <source>
        <dbReference type="ARBA" id="ARBA00022475"/>
    </source>
</evidence>
<protein>
    <recommendedName>
        <fullName evidence="3">histidine kinase</fullName>
        <ecNumber evidence="3">2.7.13.3</ecNumber>
    </recommendedName>
</protein>
<dbReference type="PANTHER" id="PTHR44936:SF10">
    <property type="entry name" value="SENSOR PROTEIN RSTB"/>
    <property type="match status" value="1"/>
</dbReference>
<feature type="region of interest" description="Disordered" evidence="9">
    <location>
        <begin position="155"/>
        <end position="187"/>
    </location>
</feature>
<accession>A0A3S3T447</accession>
<name>A0A3S3T447_9BURK</name>
<dbReference type="PROSITE" id="PS50109">
    <property type="entry name" value="HIS_KIN"/>
    <property type="match status" value="1"/>
</dbReference>
<dbReference type="Gene3D" id="3.30.565.10">
    <property type="entry name" value="Histidine kinase-like ATPase, C-terminal domain"/>
    <property type="match status" value="1"/>
</dbReference>
<evidence type="ECO:0000313" key="13">
    <source>
        <dbReference type="Proteomes" id="UP000288587"/>
    </source>
</evidence>
<evidence type="ECO:0000256" key="2">
    <source>
        <dbReference type="ARBA" id="ARBA00004651"/>
    </source>
</evidence>
<dbReference type="Pfam" id="PF00512">
    <property type="entry name" value="HisKA"/>
    <property type="match status" value="1"/>
</dbReference>
<sequence>MSRTLQAWWRRLVVRLLGAPGTTVRRLALGVLGIGLLALVLQGLAPLVWLGRDKGGPVHGLAREVQTVALALSAVPAEDRPALAARLQEAGVLLTRLPASVSPSTDEVSERDPWFNPVQRWLGPDYRVRLLRGEGPPRLLVTLPPMDGEQWQLERRFDDRPGPPRVGASADPGSGPRPAPPEGGGALGRGIGTPPFFVPWGSVLWLVALAAVLFAVQAVAVRAVARPLQDLAEQLDRQHPLTDAEVQPLRVDPGAGQELHQFVDRFNRLAERVQAAQRERRALLAGVSHDLRTPLARLRLRVETQLEGPVVASLEADLTAIEHVVNQFLAYVQGEAAPRLGEPQPLAATVARVVAQARQAGQALQAPQLPQVPAARPCLLPERAVERVLSNLIDNALAYGRPPVGVAVSVADDGTWALRVSDGGPGMTAEQFAAACQPFVRLDSTRSDLGHCGLGLAIVAQMARQLNAELACVPARPGQPFAIELRGRQ</sequence>
<gene>
    <name evidence="12" type="ORF">EOD73_15425</name>
</gene>
<dbReference type="InterPro" id="IPR036890">
    <property type="entry name" value="HATPase_C_sf"/>
</dbReference>
<keyword evidence="10" id="KW-0472">Membrane</keyword>
<dbReference type="SUPFAM" id="SSF55874">
    <property type="entry name" value="ATPase domain of HSP90 chaperone/DNA topoisomerase II/histidine kinase"/>
    <property type="match status" value="1"/>
</dbReference>
<reference evidence="12 13" key="1">
    <citation type="submission" date="2019-01" db="EMBL/GenBank/DDBJ databases">
        <authorList>
            <person name="Chen W.-M."/>
        </authorList>
    </citation>
    <scope>NUCLEOTIDE SEQUENCE [LARGE SCALE GENOMIC DNA]</scope>
    <source>
        <strain evidence="12 13">CCP-18</strain>
    </source>
</reference>
<dbReference type="Pfam" id="PF02518">
    <property type="entry name" value="HATPase_c"/>
    <property type="match status" value="1"/>
</dbReference>
<keyword evidence="10" id="KW-1133">Transmembrane helix</keyword>
<dbReference type="SMART" id="SM00388">
    <property type="entry name" value="HisKA"/>
    <property type="match status" value="1"/>
</dbReference>
<dbReference type="PANTHER" id="PTHR44936">
    <property type="entry name" value="SENSOR PROTEIN CREC"/>
    <property type="match status" value="1"/>
</dbReference>
<dbReference type="SMART" id="SM00387">
    <property type="entry name" value="HATPase_c"/>
    <property type="match status" value="1"/>
</dbReference>